<comment type="cofactor">
    <cofactor evidence="1 6">
        <name>Zn(2+)</name>
        <dbReference type="ChEBI" id="CHEBI:29105"/>
    </cofactor>
</comment>
<reference evidence="8 9" key="1">
    <citation type="submission" date="2021-11" db="EMBL/GenBank/DDBJ databases">
        <title>Draft genome sequence of Actinomycetospora sp. SF1 isolated from the rhizosphere soil.</title>
        <authorList>
            <person name="Duangmal K."/>
            <person name="Chantavorakit T."/>
        </authorList>
    </citation>
    <scope>NUCLEOTIDE SEQUENCE [LARGE SCALE GENOMIC DNA]</scope>
    <source>
        <strain evidence="8 9">TBRC 5722</strain>
    </source>
</reference>
<keyword evidence="9" id="KW-1185">Reference proteome</keyword>
<dbReference type="Proteomes" id="UP001199469">
    <property type="component" value="Unassembled WGS sequence"/>
</dbReference>
<evidence type="ECO:0000256" key="1">
    <source>
        <dbReference type="ARBA" id="ARBA00001947"/>
    </source>
</evidence>
<dbReference type="Pfam" id="PF08240">
    <property type="entry name" value="ADH_N"/>
    <property type="match status" value="1"/>
</dbReference>
<evidence type="ECO:0000256" key="6">
    <source>
        <dbReference type="RuleBase" id="RU361277"/>
    </source>
</evidence>
<gene>
    <name evidence="8" type="ORF">LQ327_09960</name>
</gene>
<dbReference type="CDD" id="cd08233">
    <property type="entry name" value="butanediol_DH_like"/>
    <property type="match status" value="1"/>
</dbReference>
<dbReference type="RefSeq" id="WP_230732230.1">
    <property type="nucleotide sequence ID" value="NZ_JAJNDB010000001.1"/>
</dbReference>
<dbReference type="InterPro" id="IPR036291">
    <property type="entry name" value="NAD(P)-bd_dom_sf"/>
</dbReference>
<keyword evidence="3 6" id="KW-0479">Metal-binding</keyword>
<dbReference type="InterPro" id="IPR011032">
    <property type="entry name" value="GroES-like_sf"/>
</dbReference>
<evidence type="ECO:0000256" key="4">
    <source>
        <dbReference type="ARBA" id="ARBA00022833"/>
    </source>
</evidence>
<evidence type="ECO:0000313" key="9">
    <source>
        <dbReference type="Proteomes" id="UP001199469"/>
    </source>
</evidence>
<dbReference type="InterPro" id="IPR013149">
    <property type="entry name" value="ADH-like_C"/>
</dbReference>
<evidence type="ECO:0000313" key="8">
    <source>
        <dbReference type="EMBL" id="MCD2193700.1"/>
    </source>
</evidence>
<dbReference type="EMBL" id="JAJNDB010000001">
    <property type="protein sequence ID" value="MCD2193700.1"/>
    <property type="molecule type" value="Genomic_DNA"/>
</dbReference>
<dbReference type="Gene3D" id="3.40.50.720">
    <property type="entry name" value="NAD(P)-binding Rossmann-like Domain"/>
    <property type="match status" value="1"/>
</dbReference>
<dbReference type="Pfam" id="PF00107">
    <property type="entry name" value="ADH_zinc_N"/>
    <property type="match status" value="1"/>
</dbReference>
<protein>
    <submittedName>
        <fullName evidence="8">2,3-butanediol dehydrogenase</fullName>
    </submittedName>
</protein>
<sequence length="347" mass="36110">MRSAIYYRPHDIRIDDVSEPAAGPGQVKLRVAHNGVCGSDLHEYYSSETFVPVEPHPQTGVKAPVALGHEFSGTVVAVGEGVTTVADGDRVAVRPTYTCGECPSCRAGAPNTCRVLAFHGLSGHGGGLSEYTVLPESMVFPLPDTVSLELGALVEPMAVSYHAVELSGIQPGQLAVIAGLGPIGVGLFFALRAAGITDIIASDPSAERRAILTGLGARNVIDPTATEVAVAARGATDGLGAHVVFDAAGVGEAIITGIGALAPRGKVVVVGIHEQAMELNPVALLLGEAQIVASLVYTDDDYRQVIESMARGEITGAGWVDHAPLDDLLEVYGQLRRGERMKVLIDL</sequence>
<organism evidence="8 9">
    <name type="scientific">Actinomycetospora endophytica</name>
    <dbReference type="NCBI Taxonomy" id="2291215"/>
    <lineage>
        <taxon>Bacteria</taxon>
        <taxon>Bacillati</taxon>
        <taxon>Actinomycetota</taxon>
        <taxon>Actinomycetes</taxon>
        <taxon>Pseudonocardiales</taxon>
        <taxon>Pseudonocardiaceae</taxon>
        <taxon>Actinomycetospora</taxon>
    </lineage>
</organism>
<keyword evidence="5" id="KW-0560">Oxidoreductase</keyword>
<dbReference type="SUPFAM" id="SSF50129">
    <property type="entry name" value="GroES-like"/>
    <property type="match status" value="1"/>
</dbReference>
<evidence type="ECO:0000256" key="5">
    <source>
        <dbReference type="ARBA" id="ARBA00023002"/>
    </source>
</evidence>
<evidence type="ECO:0000256" key="3">
    <source>
        <dbReference type="ARBA" id="ARBA00022723"/>
    </source>
</evidence>
<feature type="domain" description="Enoyl reductase (ER)" evidence="7">
    <location>
        <begin position="7"/>
        <end position="345"/>
    </location>
</feature>
<accession>A0ABS8P836</accession>
<name>A0ABS8P836_9PSEU</name>
<evidence type="ECO:0000256" key="2">
    <source>
        <dbReference type="ARBA" id="ARBA00008072"/>
    </source>
</evidence>
<dbReference type="PANTHER" id="PTHR43161">
    <property type="entry name" value="SORBITOL DEHYDROGENASE"/>
    <property type="match status" value="1"/>
</dbReference>
<dbReference type="InterPro" id="IPR002328">
    <property type="entry name" value="ADH_Zn_CS"/>
</dbReference>
<comment type="similarity">
    <text evidence="2 6">Belongs to the zinc-containing alcohol dehydrogenase family.</text>
</comment>
<dbReference type="InterPro" id="IPR020843">
    <property type="entry name" value="ER"/>
</dbReference>
<dbReference type="Gene3D" id="3.90.180.10">
    <property type="entry name" value="Medium-chain alcohol dehydrogenases, catalytic domain"/>
    <property type="match status" value="1"/>
</dbReference>
<dbReference type="SMART" id="SM00829">
    <property type="entry name" value="PKS_ER"/>
    <property type="match status" value="1"/>
</dbReference>
<proteinExistence type="inferred from homology"/>
<dbReference type="SUPFAM" id="SSF51735">
    <property type="entry name" value="NAD(P)-binding Rossmann-fold domains"/>
    <property type="match status" value="1"/>
</dbReference>
<dbReference type="PANTHER" id="PTHR43161:SF23">
    <property type="entry name" value="(R,R)-BUTANEDIOL DEHYDROGENASE-RELATED"/>
    <property type="match status" value="1"/>
</dbReference>
<dbReference type="PROSITE" id="PS00059">
    <property type="entry name" value="ADH_ZINC"/>
    <property type="match status" value="1"/>
</dbReference>
<keyword evidence="4 6" id="KW-0862">Zinc</keyword>
<comment type="caution">
    <text evidence="8">The sequence shown here is derived from an EMBL/GenBank/DDBJ whole genome shotgun (WGS) entry which is preliminary data.</text>
</comment>
<evidence type="ECO:0000259" key="7">
    <source>
        <dbReference type="SMART" id="SM00829"/>
    </source>
</evidence>
<dbReference type="InterPro" id="IPR013154">
    <property type="entry name" value="ADH-like_N"/>
</dbReference>